<name>A0A1J4T7G9_9BACT</name>
<dbReference type="AlphaFoldDB" id="A0A1J4T7G9"/>
<comment type="caution">
    <text evidence="2">The sequence shown here is derived from an EMBL/GenBank/DDBJ whole genome shotgun (WGS) entry which is preliminary data.</text>
</comment>
<dbReference type="Pfam" id="PF00561">
    <property type="entry name" value="Abhydrolase_1"/>
    <property type="match status" value="1"/>
</dbReference>
<evidence type="ECO:0000259" key="1">
    <source>
        <dbReference type="Pfam" id="PF00561"/>
    </source>
</evidence>
<dbReference type="InterPro" id="IPR029058">
    <property type="entry name" value="AB_hydrolase_fold"/>
</dbReference>
<gene>
    <name evidence="2" type="ORF">AUJ27_02765</name>
</gene>
<dbReference type="Gene3D" id="3.40.50.1820">
    <property type="entry name" value="alpha/beta hydrolase"/>
    <property type="match status" value="1"/>
</dbReference>
<accession>A0A1J4T7G9</accession>
<protein>
    <recommendedName>
        <fullName evidence="1">AB hydrolase-1 domain-containing protein</fullName>
    </recommendedName>
</protein>
<evidence type="ECO:0000313" key="3">
    <source>
        <dbReference type="Proteomes" id="UP000183192"/>
    </source>
</evidence>
<dbReference type="SUPFAM" id="SSF53474">
    <property type="entry name" value="alpha/beta-Hydrolases"/>
    <property type="match status" value="1"/>
</dbReference>
<feature type="domain" description="AB hydrolase-1" evidence="1">
    <location>
        <begin position="79"/>
        <end position="208"/>
    </location>
</feature>
<sequence length="342" mass="39304">MTIDRRIDNFSQNGEREKSLEKLLSLLNIEDIDLEGTFALNNEKGVGDADKVYWVKLKKDNKVIEGKLFIPKTSNEMLIIFEPGMPGDSNVWMEEKFVPEFLKEKYTTFCVRHRGTKTDVDGSNNYISCEERIKSGLDNGENIIGSKEEYTVEDIAREPETALNILAPKFKSINLIGHSNGAAGHAYSLNNLPKEITDKVRNFISLAGFISKYDKEKDFFDAEGRFNGEGMVQYYEYCKKFINLGDTNKNVELQKKIFNLIYNKEIPGNINLILVSSPKDEYIPIETAKQFQEFLGRGLRIIDETQKEPKFHELNNLQPKTLLRLLKMHYPKSKHSIKVSKQ</sequence>
<organism evidence="2 3">
    <name type="scientific">Candidatus Falkowbacteria bacterium CG1_02_37_44</name>
    <dbReference type="NCBI Taxonomy" id="1805146"/>
    <lineage>
        <taxon>Bacteria</taxon>
        <taxon>Candidatus Falkowiibacteriota</taxon>
    </lineage>
</organism>
<reference evidence="2 3" key="1">
    <citation type="journal article" date="2016" name="Environ. Microbiol.">
        <title>Genomic resolution of a cold subsurface aquifer community provides metabolic insights for novel microbes adapted to high CO concentrations.</title>
        <authorList>
            <person name="Probst A.J."/>
            <person name="Castelle C.J."/>
            <person name="Singh A."/>
            <person name="Brown C.T."/>
            <person name="Anantharaman K."/>
            <person name="Sharon I."/>
            <person name="Hug L.A."/>
            <person name="Burstein D."/>
            <person name="Emerson J.B."/>
            <person name="Thomas B.C."/>
            <person name="Banfield J.F."/>
        </authorList>
    </citation>
    <scope>NUCLEOTIDE SEQUENCE [LARGE SCALE GENOMIC DNA]</scope>
    <source>
        <strain evidence="2">CG1_02_37_44</strain>
    </source>
</reference>
<dbReference type="InterPro" id="IPR000073">
    <property type="entry name" value="AB_hydrolase_1"/>
</dbReference>
<dbReference type="STRING" id="1805146.AUJ27_02765"/>
<dbReference type="Proteomes" id="UP000183192">
    <property type="component" value="Unassembled WGS sequence"/>
</dbReference>
<evidence type="ECO:0000313" key="2">
    <source>
        <dbReference type="EMBL" id="OIO07313.1"/>
    </source>
</evidence>
<dbReference type="EMBL" id="MNUU01000051">
    <property type="protein sequence ID" value="OIO07313.1"/>
    <property type="molecule type" value="Genomic_DNA"/>
</dbReference>
<proteinExistence type="predicted"/>